<keyword evidence="6" id="KW-1185">Reference proteome</keyword>
<dbReference type="InterPro" id="IPR029044">
    <property type="entry name" value="Nucleotide-diphossugar_trans"/>
</dbReference>
<evidence type="ECO:0000256" key="1">
    <source>
        <dbReference type="ARBA" id="ARBA00006739"/>
    </source>
</evidence>
<dbReference type="Proteomes" id="UP001500218">
    <property type="component" value="Unassembled WGS sequence"/>
</dbReference>
<comment type="similarity">
    <text evidence="1">Belongs to the glycosyltransferase 2 family.</text>
</comment>
<reference evidence="6" key="1">
    <citation type="journal article" date="2019" name="Int. J. Syst. Evol. Microbiol.">
        <title>The Global Catalogue of Microorganisms (GCM) 10K type strain sequencing project: providing services to taxonomists for standard genome sequencing and annotation.</title>
        <authorList>
            <consortium name="The Broad Institute Genomics Platform"/>
            <consortium name="The Broad Institute Genome Sequencing Center for Infectious Disease"/>
            <person name="Wu L."/>
            <person name="Ma J."/>
        </authorList>
    </citation>
    <scope>NUCLEOTIDE SEQUENCE [LARGE SCALE GENOMIC DNA]</scope>
    <source>
        <strain evidence="6">JCM 13250</strain>
    </source>
</reference>
<organism evidence="5 6">
    <name type="scientific">Luedemannella flava</name>
    <dbReference type="NCBI Taxonomy" id="349316"/>
    <lineage>
        <taxon>Bacteria</taxon>
        <taxon>Bacillati</taxon>
        <taxon>Actinomycetota</taxon>
        <taxon>Actinomycetes</taxon>
        <taxon>Micromonosporales</taxon>
        <taxon>Micromonosporaceae</taxon>
        <taxon>Luedemannella</taxon>
    </lineage>
</organism>
<keyword evidence="3" id="KW-0808">Transferase</keyword>
<evidence type="ECO:0000313" key="6">
    <source>
        <dbReference type="Proteomes" id="UP001500218"/>
    </source>
</evidence>
<name>A0ABP4YD10_9ACTN</name>
<dbReference type="Gene3D" id="3.90.550.10">
    <property type="entry name" value="Spore Coat Polysaccharide Biosynthesis Protein SpsA, Chain A"/>
    <property type="match status" value="1"/>
</dbReference>
<dbReference type="EMBL" id="BAAALT010000084">
    <property type="protein sequence ID" value="GAA1807042.1"/>
    <property type="molecule type" value="Genomic_DNA"/>
</dbReference>
<dbReference type="SUPFAM" id="SSF53448">
    <property type="entry name" value="Nucleotide-diphospho-sugar transferases"/>
    <property type="match status" value="1"/>
</dbReference>
<protein>
    <recommendedName>
        <fullName evidence="4">Glycosyltransferase 2-like domain-containing protein</fullName>
    </recommendedName>
</protein>
<dbReference type="PANTHER" id="PTHR43685:SF5">
    <property type="entry name" value="GLYCOSYLTRANSFERASE EPSE-RELATED"/>
    <property type="match status" value="1"/>
</dbReference>
<feature type="domain" description="Glycosyltransferase 2-like" evidence="4">
    <location>
        <begin position="16"/>
        <end position="135"/>
    </location>
</feature>
<evidence type="ECO:0000256" key="3">
    <source>
        <dbReference type="ARBA" id="ARBA00022679"/>
    </source>
</evidence>
<evidence type="ECO:0000259" key="4">
    <source>
        <dbReference type="Pfam" id="PF00535"/>
    </source>
</evidence>
<proteinExistence type="inferred from homology"/>
<comment type="caution">
    <text evidence="5">The sequence shown here is derived from an EMBL/GenBank/DDBJ whole genome shotgun (WGS) entry which is preliminary data.</text>
</comment>
<gene>
    <name evidence="5" type="ORF">GCM10009682_31260</name>
</gene>
<keyword evidence="2" id="KW-0328">Glycosyltransferase</keyword>
<dbReference type="InterPro" id="IPR001173">
    <property type="entry name" value="Glyco_trans_2-like"/>
</dbReference>
<accession>A0ABP4YD10</accession>
<dbReference type="InterPro" id="IPR050834">
    <property type="entry name" value="Glycosyltransf_2"/>
</dbReference>
<evidence type="ECO:0000313" key="5">
    <source>
        <dbReference type="EMBL" id="GAA1807042.1"/>
    </source>
</evidence>
<evidence type="ECO:0000256" key="2">
    <source>
        <dbReference type="ARBA" id="ARBA00022676"/>
    </source>
</evidence>
<dbReference type="PANTHER" id="PTHR43685">
    <property type="entry name" value="GLYCOSYLTRANSFERASE"/>
    <property type="match status" value="1"/>
</dbReference>
<sequence>MTHQRPEPLVTRPTVSVVVPCYNYGHYLRGCVGTILDQHDVDLDVLIIDDASPDGSVAVAHELAAADPRVRVIAHEVNKRHIATYNEGLAAAKGDYVVLLSADDLLAPGALGRATALMERNPDVGLVYGYSPLFDDVPPTARTSVRSWSVWSGPHWLDLVSRRGRNPVATPEVVMRTHLVQQLGGYDARLPHSADFFMWLQAAAHGSIGRVNGADQAFYRVHGANMHRSEAFAGALKDISERERAFALFFDEDGAHVAGREAMLAAARLAMAEELLRHAADAGRGDAEAARPLVDLALRMSPHVRDTRAWARLQRGPADGPVGKVGTLADTLADKVRWRRFRRDGLFR</sequence>
<dbReference type="Pfam" id="PF00535">
    <property type="entry name" value="Glycos_transf_2"/>
    <property type="match status" value="1"/>
</dbReference>